<reference evidence="2 3" key="1">
    <citation type="journal article" date="2016" name="Front. Microbiol.">
        <title>Comparative Genomics Analysis of Streptomyces Species Reveals Their Adaptation to the Marine Environment and Their Diversity at the Genomic Level.</title>
        <authorList>
            <person name="Tian X."/>
            <person name="Zhang Z."/>
            <person name="Yang T."/>
            <person name="Chen M."/>
            <person name="Li J."/>
            <person name="Chen F."/>
            <person name="Yang J."/>
            <person name="Li W."/>
            <person name="Zhang B."/>
            <person name="Zhang Z."/>
            <person name="Wu J."/>
            <person name="Zhang C."/>
            <person name="Long L."/>
            <person name="Xiao J."/>
        </authorList>
    </citation>
    <scope>NUCLEOTIDE SEQUENCE [LARGE SCALE GENOMIC DNA]</scope>
    <source>
        <strain evidence="2 3">SCSIO M10372</strain>
    </source>
</reference>
<evidence type="ECO:0000313" key="2">
    <source>
        <dbReference type="EMBL" id="OEV21047.1"/>
    </source>
</evidence>
<gene>
    <name evidence="2" type="ORF">AN221_08895</name>
</gene>
<dbReference type="PATRIC" id="fig|518642.7.peg.4410"/>
<dbReference type="RefSeq" id="WP_070200538.1">
    <property type="nucleotide sequence ID" value="NZ_LJGZ01000018.1"/>
</dbReference>
<dbReference type="InterPro" id="IPR015947">
    <property type="entry name" value="PUA-like_sf"/>
</dbReference>
<dbReference type="AlphaFoldDB" id="A0A1E7LY19"/>
<proteinExistence type="predicted"/>
<dbReference type="OrthoDB" id="4939521at2"/>
<organism evidence="2 3">
    <name type="scientific">Streptomyces nanshensis</name>
    <dbReference type="NCBI Taxonomy" id="518642"/>
    <lineage>
        <taxon>Bacteria</taxon>
        <taxon>Bacillati</taxon>
        <taxon>Actinomycetota</taxon>
        <taxon>Actinomycetes</taxon>
        <taxon>Kitasatosporales</taxon>
        <taxon>Streptomycetaceae</taxon>
        <taxon>Streptomyces</taxon>
    </lineage>
</organism>
<dbReference type="EMBL" id="LJGZ01000018">
    <property type="protein sequence ID" value="OEV21047.1"/>
    <property type="molecule type" value="Genomic_DNA"/>
</dbReference>
<protein>
    <recommendedName>
        <fullName evidence="1">ScoMcrA-like SRA domain-containing protein</fullName>
    </recommendedName>
</protein>
<keyword evidence="3" id="KW-1185">Reference proteome</keyword>
<dbReference type="InterPro" id="IPR058712">
    <property type="entry name" value="SRA_ScoMcrA"/>
</dbReference>
<feature type="domain" description="ScoMcrA-like SRA" evidence="1">
    <location>
        <begin position="155"/>
        <end position="285"/>
    </location>
</feature>
<comment type="caution">
    <text evidence="2">The sequence shown here is derived from an EMBL/GenBank/DDBJ whole genome shotgun (WGS) entry which is preliminary data.</text>
</comment>
<evidence type="ECO:0000259" key="1">
    <source>
        <dbReference type="Pfam" id="PF26348"/>
    </source>
</evidence>
<dbReference type="Pfam" id="PF26348">
    <property type="entry name" value="SRA_ScoMcrA"/>
    <property type="match status" value="1"/>
</dbReference>
<evidence type="ECO:0000313" key="3">
    <source>
        <dbReference type="Proteomes" id="UP000175971"/>
    </source>
</evidence>
<name>A0A1E7LY19_9ACTN</name>
<dbReference type="SUPFAM" id="SSF88697">
    <property type="entry name" value="PUA domain-like"/>
    <property type="match status" value="1"/>
</dbReference>
<dbReference type="Proteomes" id="UP000175971">
    <property type="component" value="Unassembled WGS sequence"/>
</dbReference>
<accession>A0A1E7LY19</accession>
<sequence>MATWILSCNPKKFDLDGHRRDGHVLDSWTVVRFVGEVAAGDEFVLWVGGQNAGVVAYGHFTGAAEYGQPDLRYWSEDPGPRHFVPLVVDKWLDLRVPKQRLFDDPRMANATIKKQPFAGSPHRLTDEEWRAVRDAIDVSEGADPDWDLVPGDKIRRVDLHAKYGGSSQNGISPCGTSDNILIFTAASSGHQHGYFDTWNEDGTFHYTGEGQTGDQKMIRGNRAILEHSQTGKRLRLFDGARGTVRYLGEWTLDAEEPYTEDEAPATGGGGLRKVIRFHMVPIKATITAPEVKIGQDYVAPDETVAPAPAVPSTPDPDLVGRNLSTHRRLQNLLAAEAQSRGYVALSPDVSDPDFDLAWQKDEGRLTVCEVKSLTPSNEARQLRAGLGQVLDYQDQLRERAPEISAVLWVEREPSERRWIDLCQRVGVTLAWPGEEESAFRASEPDIHG</sequence>